<dbReference type="AlphaFoldDB" id="A0A3S4ZU76"/>
<protein>
    <submittedName>
        <fullName evidence="6">Uncharacterized protein</fullName>
    </submittedName>
</protein>
<name>A0A3S4ZU76_9PLAT</name>
<dbReference type="GO" id="GO:0016556">
    <property type="term" value="P:mRNA modification"/>
    <property type="evidence" value="ECO:0007669"/>
    <property type="project" value="InterPro"/>
</dbReference>
<dbReference type="GO" id="GO:0008380">
    <property type="term" value="P:RNA splicing"/>
    <property type="evidence" value="ECO:0007669"/>
    <property type="project" value="UniProtKB-KW"/>
</dbReference>
<evidence type="ECO:0000256" key="3">
    <source>
        <dbReference type="ARBA" id="ARBA00022664"/>
    </source>
</evidence>
<evidence type="ECO:0000313" key="6">
    <source>
        <dbReference type="EMBL" id="VEL12067.1"/>
    </source>
</evidence>
<proteinExistence type="inferred from homology"/>
<comment type="subcellular location">
    <subcellularLocation>
        <location evidence="1">Nucleus</location>
    </subcellularLocation>
</comment>
<evidence type="ECO:0000313" key="7">
    <source>
        <dbReference type="Proteomes" id="UP000784294"/>
    </source>
</evidence>
<comment type="similarity">
    <text evidence="2">Belongs to the fl(2)d family.</text>
</comment>
<keyword evidence="4" id="KW-0508">mRNA splicing</keyword>
<dbReference type="OrthoDB" id="3366661at2759"/>
<keyword evidence="5" id="KW-0539">Nucleus</keyword>
<evidence type="ECO:0000256" key="5">
    <source>
        <dbReference type="ARBA" id="ARBA00023242"/>
    </source>
</evidence>
<dbReference type="Proteomes" id="UP000784294">
    <property type="component" value="Unassembled WGS sequence"/>
</dbReference>
<sequence length="55" mass="6077">MMSRIRVLEQENEELAKANASGRTARLQGEIALNRCLVSDLKQANAGSSVYVRPM</sequence>
<accession>A0A3S4ZU76</accession>
<dbReference type="EMBL" id="CAAALY010013668">
    <property type="protein sequence ID" value="VEL12067.1"/>
    <property type="molecule type" value="Genomic_DNA"/>
</dbReference>
<gene>
    <name evidence="6" type="ORF">PXEA_LOCUS5507</name>
</gene>
<dbReference type="GO" id="GO:0006397">
    <property type="term" value="P:mRNA processing"/>
    <property type="evidence" value="ECO:0007669"/>
    <property type="project" value="UniProtKB-KW"/>
</dbReference>
<evidence type="ECO:0000256" key="1">
    <source>
        <dbReference type="ARBA" id="ARBA00004123"/>
    </source>
</evidence>
<dbReference type="GO" id="GO:0000381">
    <property type="term" value="P:regulation of alternative mRNA splicing, via spliceosome"/>
    <property type="evidence" value="ECO:0007669"/>
    <property type="project" value="InterPro"/>
</dbReference>
<keyword evidence="7" id="KW-1185">Reference proteome</keyword>
<organism evidence="6 7">
    <name type="scientific">Protopolystoma xenopodis</name>
    <dbReference type="NCBI Taxonomy" id="117903"/>
    <lineage>
        <taxon>Eukaryota</taxon>
        <taxon>Metazoa</taxon>
        <taxon>Spiralia</taxon>
        <taxon>Lophotrochozoa</taxon>
        <taxon>Platyhelminthes</taxon>
        <taxon>Monogenea</taxon>
        <taxon>Polyopisthocotylea</taxon>
        <taxon>Polystomatidea</taxon>
        <taxon>Polystomatidae</taxon>
        <taxon>Protopolystoma</taxon>
    </lineage>
</organism>
<evidence type="ECO:0000256" key="2">
    <source>
        <dbReference type="ARBA" id="ARBA00010313"/>
    </source>
</evidence>
<reference evidence="6" key="1">
    <citation type="submission" date="2018-11" db="EMBL/GenBank/DDBJ databases">
        <authorList>
            <consortium name="Pathogen Informatics"/>
        </authorList>
    </citation>
    <scope>NUCLEOTIDE SEQUENCE</scope>
</reference>
<dbReference type="GO" id="GO:0005634">
    <property type="term" value="C:nucleus"/>
    <property type="evidence" value="ECO:0007669"/>
    <property type="project" value="UniProtKB-SubCell"/>
</dbReference>
<dbReference type="InterPro" id="IPR033757">
    <property type="entry name" value="WTAP"/>
</dbReference>
<comment type="caution">
    <text evidence="6">The sequence shown here is derived from an EMBL/GenBank/DDBJ whole genome shotgun (WGS) entry which is preliminary data.</text>
</comment>
<keyword evidence="3" id="KW-0507">mRNA processing</keyword>
<evidence type="ECO:0000256" key="4">
    <source>
        <dbReference type="ARBA" id="ARBA00023187"/>
    </source>
</evidence>
<dbReference type="Pfam" id="PF17098">
    <property type="entry name" value="Wtap"/>
    <property type="match status" value="1"/>
</dbReference>